<protein>
    <recommendedName>
        <fullName evidence="6">Ubiquitin-like domain-containing protein</fullName>
    </recommendedName>
</protein>
<dbReference type="EMBL" id="ML995483">
    <property type="protein sequence ID" value="KAF2142763.1"/>
    <property type="molecule type" value="Genomic_DNA"/>
</dbReference>
<evidence type="ECO:0000313" key="5">
    <source>
        <dbReference type="Proteomes" id="UP000799438"/>
    </source>
</evidence>
<feature type="compositionally biased region" description="Low complexity" evidence="1">
    <location>
        <begin position="176"/>
        <end position="189"/>
    </location>
</feature>
<dbReference type="Gene3D" id="1.10.286.70">
    <property type="entry name" value="Get5 dimerization domain"/>
    <property type="match status" value="1"/>
</dbReference>
<feature type="domain" description="Get5 N-terminal" evidence="2">
    <location>
        <begin position="6"/>
        <end position="170"/>
    </location>
</feature>
<dbReference type="InterPro" id="IPR049256">
    <property type="entry name" value="Get5_C"/>
</dbReference>
<feature type="region of interest" description="Disordered" evidence="1">
    <location>
        <begin position="176"/>
        <end position="204"/>
    </location>
</feature>
<accession>A0A6A6BH46</accession>
<evidence type="ECO:0000259" key="3">
    <source>
        <dbReference type="Pfam" id="PF17183"/>
    </source>
</evidence>
<feature type="region of interest" description="Disordered" evidence="1">
    <location>
        <begin position="18"/>
        <end position="77"/>
    </location>
</feature>
<evidence type="ECO:0000256" key="1">
    <source>
        <dbReference type="SAM" id="MobiDB-lite"/>
    </source>
</evidence>
<dbReference type="OrthoDB" id="5366541at2759"/>
<dbReference type="Pfam" id="PF12754">
    <property type="entry name" value="Get5_N"/>
    <property type="match status" value="1"/>
</dbReference>
<name>A0A6A6BH46_9PEZI</name>
<feature type="compositionally biased region" description="Low complexity" evidence="1">
    <location>
        <begin position="52"/>
        <end position="67"/>
    </location>
</feature>
<sequence length="285" mass="28684">MAELAFAKQFLTALDSRPQRLSSDHIVDAKSYPPQPATILPKAANPKKRKTTPTNTSSSTADASSTAPNPPPTTLPATLSITLKPTRPSAATPAITLPTAPLSTSIHDLKTHYATQTGLASPARVKLLRARKPVPDSKSLRDVLLEGGAGVDASSADKVALEFQVMVIGGGASGANAVSGASTPGTPAASSPPPADIPSAAAAAAGIPPAAGQIGEEPVSSSTTAAPTGAAVPTTAEFWADVRAFLVQRVRDEAEGARLAELFRGAWEAEGSKGEGGAASADMVG</sequence>
<dbReference type="Proteomes" id="UP000799438">
    <property type="component" value="Unassembled WGS sequence"/>
</dbReference>
<feature type="domain" description="Get5 C-terminal" evidence="3">
    <location>
        <begin position="225"/>
        <end position="269"/>
    </location>
</feature>
<dbReference type="InterPro" id="IPR024737">
    <property type="entry name" value="Get5_N"/>
</dbReference>
<proteinExistence type="predicted"/>
<evidence type="ECO:0000259" key="2">
    <source>
        <dbReference type="Pfam" id="PF12754"/>
    </source>
</evidence>
<evidence type="ECO:0008006" key="6">
    <source>
        <dbReference type="Google" id="ProtNLM"/>
    </source>
</evidence>
<gene>
    <name evidence="4" type="ORF">K452DRAFT_317686</name>
</gene>
<dbReference type="GeneID" id="54301587"/>
<keyword evidence="5" id="KW-1185">Reference proteome</keyword>
<evidence type="ECO:0000313" key="4">
    <source>
        <dbReference type="EMBL" id="KAF2142763.1"/>
    </source>
</evidence>
<dbReference type="AlphaFoldDB" id="A0A6A6BH46"/>
<dbReference type="Pfam" id="PF17183">
    <property type="entry name" value="Get5_C"/>
    <property type="match status" value="1"/>
</dbReference>
<dbReference type="RefSeq" id="XP_033398475.1">
    <property type="nucleotide sequence ID" value="XM_033544091.1"/>
</dbReference>
<reference evidence="4" key="1">
    <citation type="journal article" date="2020" name="Stud. Mycol.">
        <title>101 Dothideomycetes genomes: a test case for predicting lifestyles and emergence of pathogens.</title>
        <authorList>
            <person name="Haridas S."/>
            <person name="Albert R."/>
            <person name="Binder M."/>
            <person name="Bloem J."/>
            <person name="Labutti K."/>
            <person name="Salamov A."/>
            <person name="Andreopoulos B."/>
            <person name="Baker S."/>
            <person name="Barry K."/>
            <person name="Bills G."/>
            <person name="Bluhm B."/>
            <person name="Cannon C."/>
            <person name="Castanera R."/>
            <person name="Culley D."/>
            <person name="Daum C."/>
            <person name="Ezra D."/>
            <person name="Gonzalez J."/>
            <person name="Henrissat B."/>
            <person name="Kuo A."/>
            <person name="Liang C."/>
            <person name="Lipzen A."/>
            <person name="Lutzoni F."/>
            <person name="Magnuson J."/>
            <person name="Mondo S."/>
            <person name="Nolan M."/>
            <person name="Ohm R."/>
            <person name="Pangilinan J."/>
            <person name="Park H.-J."/>
            <person name="Ramirez L."/>
            <person name="Alfaro M."/>
            <person name="Sun H."/>
            <person name="Tritt A."/>
            <person name="Yoshinaga Y."/>
            <person name="Zwiers L.-H."/>
            <person name="Turgeon B."/>
            <person name="Goodwin S."/>
            <person name="Spatafora J."/>
            <person name="Crous P."/>
            <person name="Grigoriev I."/>
        </authorList>
    </citation>
    <scope>NUCLEOTIDE SEQUENCE</scope>
    <source>
        <strain evidence="4">CBS 121167</strain>
    </source>
</reference>
<organism evidence="4 5">
    <name type="scientific">Aplosporella prunicola CBS 121167</name>
    <dbReference type="NCBI Taxonomy" id="1176127"/>
    <lineage>
        <taxon>Eukaryota</taxon>
        <taxon>Fungi</taxon>
        <taxon>Dikarya</taxon>
        <taxon>Ascomycota</taxon>
        <taxon>Pezizomycotina</taxon>
        <taxon>Dothideomycetes</taxon>
        <taxon>Dothideomycetes incertae sedis</taxon>
        <taxon>Botryosphaeriales</taxon>
        <taxon>Aplosporellaceae</taxon>
        <taxon>Aplosporella</taxon>
    </lineage>
</organism>